<keyword evidence="1" id="KW-0732">Signal</keyword>
<dbReference type="PANTHER" id="PTHR37157:SF4">
    <property type="entry name" value="EB DOMAIN-CONTAINING PROTEIN"/>
    <property type="match status" value="1"/>
</dbReference>
<evidence type="ECO:0000313" key="3">
    <source>
        <dbReference type="Proteomes" id="UP000295293"/>
    </source>
</evidence>
<organism evidence="2 3">
    <name type="scientific">Tahibacter aquaticus</name>
    <dbReference type="NCBI Taxonomy" id="520092"/>
    <lineage>
        <taxon>Bacteria</taxon>
        <taxon>Pseudomonadati</taxon>
        <taxon>Pseudomonadota</taxon>
        <taxon>Gammaproteobacteria</taxon>
        <taxon>Lysobacterales</taxon>
        <taxon>Rhodanobacteraceae</taxon>
        <taxon>Tahibacter</taxon>
    </lineage>
</organism>
<evidence type="ECO:0000313" key="2">
    <source>
        <dbReference type="EMBL" id="TDR36603.1"/>
    </source>
</evidence>
<accession>A0A4R6YIM9</accession>
<dbReference type="InterPro" id="IPR009030">
    <property type="entry name" value="Growth_fac_rcpt_cys_sf"/>
</dbReference>
<comment type="caution">
    <text evidence="2">The sequence shown here is derived from an EMBL/GenBank/DDBJ whole genome shotgun (WGS) entry which is preliminary data.</text>
</comment>
<dbReference type="SUPFAM" id="SSF57184">
    <property type="entry name" value="Growth factor receptor domain"/>
    <property type="match status" value="1"/>
</dbReference>
<keyword evidence="3" id="KW-1185">Reference proteome</keyword>
<dbReference type="AlphaFoldDB" id="A0A4R6YIM9"/>
<feature type="chain" id="PRO_5020605087" evidence="1">
    <location>
        <begin position="24"/>
        <end position="343"/>
    </location>
</feature>
<reference evidence="2 3" key="1">
    <citation type="submission" date="2019-03" db="EMBL/GenBank/DDBJ databases">
        <title>Genomic Encyclopedia of Type Strains, Phase IV (KMG-IV): sequencing the most valuable type-strain genomes for metagenomic binning, comparative biology and taxonomic classification.</title>
        <authorList>
            <person name="Goeker M."/>
        </authorList>
    </citation>
    <scope>NUCLEOTIDE SEQUENCE [LARGE SCALE GENOMIC DNA]</scope>
    <source>
        <strain evidence="2 3">DSM 21667</strain>
    </source>
</reference>
<evidence type="ECO:0000256" key="1">
    <source>
        <dbReference type="SAM" id="SignalP"/>
    </source>
</evidence>
<proteinExistence type="predicted"/>
<feature type="signal peptide" evidence="1">
    <location>
        <begin position="1"/>
        <end position="23"/>
    </location>
</feature>
<sequence>MHPRFAPLLALLFMLAGAFPALAQGGPIDWHAAIVGDAKAMEQPNACPGCCSSHGGISSTCSSSGRILCRDGTVSPTCSCSSCGVSQTPTCTGGRYWNGTACVCPTGQSFVNGQCRVPTPTCSGGQVWNGAACACPVGQTLVNGQCQTPASTCTGGQVWNGTVCSCPAGQTLVNGQCRTTTPTCTGGQTWNGTACACPTGQVLTNGQCTVANAFAIGPGISGNWFNPNEGGHGFQFEVIGTPPSLMTVFWFTFDNAGNTVWISGAGSFQGNRFVVDAARRLGGRFPPNFNSAATTVLPWGRLSFTFQDCAHARVEWSSSDPNFTANGAMNLEQLTRVSGTSCP</sequence>
<protein>
    <submittedName>
        <fullName evidence="2">Uncharacterized protein</fullName>
    </submittedName>
</protein>
<gene>
    <name evidence="2" type="ORF">DFR29_12824</name>
</gene>
<dbReference type="EMBL" id="SNZH01000028">
    <property type="protein sequence ID" value="TDR36603.1"/>
    <property type="molecule type" value="Genomic_DNA"/>
</dbReference>
<dbReference type="PANTHER" id="PTHR37157">
    <property type="entry name" value="PRION-LIKE-(Q/N-RICH) DOMAIN-BEARING PROTEIN 25"/>
    <property type="match status" value="1"/>
</dbReference>
<name>A0A4R6YIM9_9GAMM</name>
<dbReference type="RefSeq" id="WP_166654395.1">
    <property type="nucleotide sequence ID" value="NZ_SNZH01000028.1"/>
</dbReference>
<dbReference type="Proteomes" id="UP000295293">
    <property type="component" value="Unassembled WGS sequence"/>
</dbReference>